<name>A0A918TCK1_9BACT</name>
<sequence>MVKLKSVPEPIEPSPDLADLDDATLVARCQAELPSDLTAYRELVRRYEGLIFNTCRRVIGSPEDAEEVTQDTLLQIFHKIHQFQGRSSFKTWLYKIVHNYCRNRISKLARKREGQNAYEEHAANDEDDREADNRNAALSQAVEEALAKLKKPEREVIVLKFMTGLTLQETADVLGVKLSAAKMRLYRALESFKEAYSRLDNAPPLPTFQHSDD</sequence>
<dbReference type="InterPro" id="IPR013324">
    <property type="entry name" value="RNA_pol_sigma_r3/r4-like"/>
</dbReference>
<evidence type="ECO:0000259" key="7">
    <source>
        <dbReference type="Pfam" id="PF04542"/>
    </source>
</evidence>
<dbReference type="Pfam" id="PF08281">
    <property type="entry name" value="Sigma70_r4_2"/>
    <property type="match status" value="1"/>
</dbReference>
<dbReference type="CDD" id="cd06171">
    <property type="entry name" value="Sigma70_r4"/>
    <property type="match status" value="1"/>
</dbReference>
<dbReference type="EMBL" id="BMXI01000001">
    <property type="protein sequence ID" value="GHC41338.1"/>
    <property type="molecule type" value="Genomic_DNA"/>
</dbReference>
<dbReference type="PROSITE" id="PS01063">
    <property type="entry name" value="SIGMA70_ECF"/>
    <property type="match status" value="1"/>
</dbReference>
<evidence type="ECO:0000313" key="9">
    <source>
        <dbReference type="EMBL" id="GHC41338.1"/>
    </source>
</evidence>
<dbReference type="InterPro" id="IPR036388">
    <property type="entry name" value="WH-like_DNA-bd_sf"/>
</dbReference>
<dbReference type="AlphaFoldDB" id="A0A918TCK1"/>
<dbReference type="Gene3D" id="1.10.1740.10">
    <property type="match status" value="1"/>
</dbReference>
<dbReference type="InterPro" id="IPR039425">
    <property type="entry name" value="RNA_pol_sigma-70-like"/>
</dbReference>
<evidence type="ECO:0000256" key="3">
    <source>
        <dbReference type="ARBA" id="ARBA00023082"/>
    </source>
</evidence>
<proteinExistence type="inferred from homology"/>
<dbReference type="InterPro" id="IPR014284">
    <property type="entry name" value="RNA_pol_sigma-70_dom"/>
</dbReference>
<dbReference type="GO" id="GO:0006352">
    <property type="term" value="P:DNA-templated transcription initiation"/>
    <property type="evidence" value="ECO:0007669"/>
    <property type="project" value="InterPro"/>
</dbReference>
<dbReference type="GO" id="GO:0003677">
    <property type="term" value="F:DNA binding"/>
    <property type="evidence" value="ECO:0007669"/>
    <property type="project" value="UniProtKB-KW"/>
</dbReference>
<dbReference type="InterPro" id="IPR007627">
    <property type="entry name" value="RNA_pol_sigma70_r2"/>
</dbReference>
<evidence type="ECO:0000256" key="6">
    <source>
        <dbReference type="RuleBase" id="RU000716"/>
    </source>
</evidence>
<keyword evidence="4 6" id="KW-0238">DNA-binding</keyword>
<keyword evidence="2 6" id="KW-0805">Transcription regulation</keyword>
<organism evidence="9 10">
    <name type="scientific">Roseibacillus persicicus</name>
    <dbReference type="NCBI Taxonomy" id="454148"/>
    <lineage>
        <taxon>Bacteria</taxon>
        <taxon>Pseudomonadati</taxon>
        <taxon>Verrucomicrobiota</taxon>
        <taxon>Verrucomicrobiia</taxon>
        <taxon>Verrucomicrobiales</taxon>
        <taxon>Verrucomicrobiaceae</taxon>
        <taxon>Roseibacillus</taxon>
    </lineage>
</organism>
<evidence type="ECO:0000313" key="10">
    <source>
        <dbReference type="Proteomes" id="UP000644507"/>
    </source>
</evidence>
<keyword evidence="10" id="KW-1185">Reference proteome</keyword>
<comment type="caution">
    <text evidence="9">The sequence shown here is derived from an EMBL/GenBank/DDBJ whole genome shotgun (WGS) entry which is preliminary data.</text>
</comment>
<dbReference type="SUPFAM" id="SSF88659">
    <property type="entry name" value="Sigma3 and sigma4 domains of RNA polymerase sigma factors"/>
    <property type="match status" value="1"/>
</dbReference>
<dbReference type="Proteomes" id="UP000644507">
    <property type="component" value="Unassembled WGS sequence"/>
</dbReference>
<dbReference type="InterPro" id="IPR000838">
    <property type="entry name" value="RNA_pol_sigma70_ECF_CS"/>
</dbReference>
<evidence type="ECO:0000256" key="2">
    <source>
        <dbReference type="ARBA" id="ARBA00023015"/>
    </source>
</evidence>
<dbReference type="PANTHER" id="PTHR43133">
    <property type="entry name" value="RNA POLYMERASE ECF-TYPE SIGMA FACTO"/>
    <property type="match status" value="1"/>
</dbReference>
<dbReference type="InterPro" id="IPR013325">
    <property type="entry name" value="RNA_pol_sigma_r2"/>
</dbReference>
<feature type="domain" description="RNA polymerase sigma-70 region 2" evidence="7">
    <location>
        <begin position="43"/>
        <end position="110"/>
    </location>
</feature>
<gene>
    <name evidence="9" type="ORF">GCM10007100_02570</name>
</gene>
<accession>A0A918TCK1</accession>
<reference evidence="9" key="2">
    <citation type="submission" date="2020-09" db="EMBL/GenBank/DDBJ databases">
        <authorList>
            <person name="Sun Q."/>
            <person name="Kim S."/>
        </authorList>
    </citation>
    <scope>NUCLEOTIDE SEQUENCE</scope>
    <source>
        <strain evidence="9">KCTC 12988</strain>
    </source>
</reference>
<evidence type="ECO:0000256" key="4">
    <source>
        <dbReference type="ARBA" id="ARBA00023125"/>
    </source>
</evidence>
<dbReference type="PANTHER" id="PTHR43133:SF53">
    <property type="entry name" value="ECF RNA POLYMERASE SIGMA-E FACTOR"/>
    <property type="match status" value="1"/>
</dbReference>
<reference evidence="9" key="1">
    <citation type="journal article" date="2014" name="Int. J. Syst. Evol. Microbiol.">
        <title>Complete genome sequence of Corynebacterium casei LMG S-19264T (=DSM 44701T), isolated from a smear-ripened cheese.</title>
        <authorList>
            <consortium name="US DOE Joint Genome Institute (JGI-PGF)"/>
            <person name="Walter F."/>
            <person name="Albersmeier A."/>
            <person name="Kalinowski J."/>
            <person name="Ruckert C."/>
        </authorList>
    </citation>
    <scope>NUCLEOTIDE SEQUENCE</scope>
    <source>
        <strain evidence="9">KCTC 12988</strain>
    </source>
</reference>
<dbReference type="InterPro" id="IPR013249">
    <property type="entry name" value="RNA_pol_sigma70_r4_t2"/>
</dbReference>
<keyword evidence="5 6" id="KW-0804">Transcription</keyword>
<feature type="domain" description="RNA polymerase sigma factor 70 region 4 type 2" evidence="8">
    <location>
        <begin position="140"/>
        <end position="190"/>
    </location>
</feature>
<dbReference type="RefSeq" id="WP_189566596.1">
    <property type="nucleotide sequence ID" value="NZ_BMXI01000001.1"/>
</dbReference>
<dbReference type="GO" id="GO:0016987">
    <property type="term" value="F:sigma factor activity"/>
    <property type="evidence" value="ECO:0007669"/>
    <property type="project" value="UniProtKB-KW"/>
</dbReference>
<dbReference type="Gene3D" id="1.10.10.10">
    <property type="entry name" value="Winged helix-like DNA-binding domain superfamily/Winged helix DNA-binding domain"/>
    <property type="match status" value="1"/>
</dbReference>
<dbReference type="SUPFAM" id="SSF88946">
    <property type="entry name" value="Sigma2 domain of RNA polymerase sigma factors"/>
    <property type="match status" value="1"/>
</dbReference>
<dbReference type="NCBIfam" id="TIGR02937">
    <property type="entry name" value="sigma70-ECF"/>
    <property type="match status" value="1"/>
</dbReference>
<evidence type="ECO:0000259" key="8">
    <source>
        <dbReference type="Pfam" id="PF08281"/>
    </source>
</evidence>
<dbReference type="Pfam" id="PF04542">
    <property type="entry name" value="Sigma70_r2"/>
    <property type="match status" value="1"/>
</dbReference>
<evidence type="ECO:0000256" key="5">
    <source>
        <dbReference type="ARBA" id="ARBA00023163"/>
    </source>
</evidence>
<comment type="similarity">
    <text evidence="1 6">Belongs to the sigma-70 factor family. ECF subfamily.</text>
</comment>
<protein>
    <recommendedName>
        <fullName evidence="6">RNA polymerase sigma factor</fullName>
    </recommendedName>
</protein>
<keyword evidence="3 6" id="KW-0731">Sigma factor</keyword>
<evidence type="ECO:0000256" key="1">
    <source>
        <dbReference type="ARBA" id="ARBA00010641"/>
    </source>
</evidence>